<feature type="region of interest" description="Disordered" evidence="1">
    <location>
        <begin position="27"/>
        <end position="50"/>
    </location>
</feature>
<gene>
    <name evidence="3" type="ORF">HF519_05960</name>
</gene>
<evidence type="ECO:0008006" key="5">
    <source>
        <dbReference type="Google" id="ProtNLM"/>
    </source>
</evidence>
<dbReference type="InterPro" id="IPR025975">
    <property type="entry name" value="Polysacc_lyase"/>
</dbReference>
<evidence type="ECO:0000256" key="2">
    <source>
        <dbReference type="SAM" id="SignalP"/>
    </source>
</evidence>
<dbReference type="RefSeq" id="WP_169410907.1">
    <property type="nucleotide sequence ID" value="NZ_JAAXKZ010000013.1"/>
</dbReference>
<evidence type="ECO:0000313" key="3">
    <source>
        <dbReference type="EMBL" id="NMH91145.1"/>
    </source>
</evidence>
<proteinExistence type="predicted"/>
<comment type="caution">
    <text evidence="3">The sequence shown here is derived from an EMBL/GenBank/DDBJ whole genome shotgun (WGS) entry which is preliminary data.</text>
</comment>
<accession>A0A848DEZ3</accession>
<evidence type="ECO:0000313" key="4">
    <source>
        <dbReference type="Proteomes" id="UP000586918"/>
    </source>
</evidence>
<dbReference type="Gene3D" id="2.60.120.200">
    <property type="match status" value="1"/>
</dbReference>
<dbReference type="Proteomes" id="UP000586918">
    <property type="component" value="Unassembled WGS sequence"/>
</dbReference>
<sequence>MGRRVPGRSALAASAVVLAALLASCGTETPDEPAPAPAPTGIPDLLWTGDAETGDLSQFQDTPWNVAGGATPPEIVSDGAVVRDGRYAVKITIPGVSNGEGITSDSRNELVPSIPDFKEGDEYYFGFSTLLAEGFPVQDEWQVITQWKNEGEGSPPVELSVQEGRFDLSGGSGHPEEAEPFRLTLGPAVTGTWIDWVFRIRFSPDPAQGEVEVWQNGQLVLPTFRPASGTMYPPGNDGSRDVPSSYLKTGYYRAAEISAPGTVYFDDWRVGTTADAVTRPAG</sequence>
<keyword evidence="4" id="KW-1185">Reference proteome</keyword>
<name>A0A848DEZ3_9PSEU</name>
<organism evidence="3 4">
    <name type="scientific">Pseudonocardia bannensis</name>
    <dbReference type="NCBI Taxonomy" id="630973"/>
    <lineage>
        <taxon>Bacteria</taxon>
        <taxon>Bacillati</taxon>
        <taxon>Actinomycetota</taxon>
        <taxon>Actinomycetes</taxon>
        <taxon>Pseudonocardiales</taxon>
        <taxon>Pseudonocardiaceae</taxon>
        <taxon>Pseudonocardia</taxon>
    </lineage>
</organism>
<feature type="signal peptide" evidence="2">
    <location>
        <begin position="1"/>
        <end position="19"/>
    </location>
</feature>
<protein>
    <recommendedName>
        <fullName evidence="5">Polysaccharide lyase-like protein</fullName>
    </recommendedName>
</protein>
<reference evidence="3 4" key="1">
    <citation type="submission" date="2020-04" db="EMBL/GenBank/DDBJ databases">
        <authorList>
            <person name="Klaysubun C."/>
            <person name="Duangmal K."/>
            <person name="Lipun K."/>
        </authorList>
    </citation>
    <scope>NUCLEOTIDE SEQUENCE [LARGE SCALE GENOMIC DNA]</scope>
    <source>
        <strain evidence="3 4">DSM 45300</strain>
    </source>
</reference>
<keyword evidence="2" id="KW-0732">Signal</keyword>
<dbReference type="Pfam" id="PF14099">
    <property type="entry name" value="Polysacc_lyase"/>
    <property type="match status" value="1"/>
</dbReference>
<evidence type="ECO:0000256" key="1">
    <source>
        <dbReference type="SAM" id="MobiDB-lite"/>
    </source>
</evidence>
<feature type="chain" id="PRO_5038636054" description="Polysaccharide lyase-like protein" evidence="2">
    <location>
        <begin position="20"/>
        <end position="282"/>
    </location>
</feature>
<dbReference type="PROSITE" id="PS51257">
    <property type="entry name" value="PROKAR_LIPOPROTEIN"/>
    <property type="match status" value="1"/>
</dbReference>
<dbReference type="AlphaFoldDB" id="A0A848DEZ3"/>
<dbReference type="EMBL" id="JAAXKZ010000013">
    <property type="protein sequence ID" value="NMH91145.1"/>
    <property type="molecule type" value="Genomic_DNA"/>
</dbReference>